<dbReference type="PANTHER" id="PTHR33202:SF22">
    <property type="entry name" value="HYDROGEN PEROXIDE SENSITIVE REPRESSOR"/>
    <property type="match status" value="1"/>
</dbReference>
<dbReference type="SUPFAM" id="SSF46785">
    <property type="entry name" value="Winged helix' DNA-binding domain"/>
    <property type="match status" value="1"/>
</dbReference>
<dbReference type="InterPro" id="IPR002481">
    <property type="entry name" value="FUR"/>
</dbReference>
<dbReference type="RefSeq" id="WP_281764738.1">
    <property type="nucleotide sequence ID" value="NZ_BRVO01000001.1"/>
</dbReference>
<gene>
    <name evidence="1" type="ORF">Y10_14930</name>
</gene>
<reference evidence="1" key="1">
    <citation type="submission" date="2022-07" db="EMBL/GenBank/DDBJ databases">
        <title>Taxonomy of Novel Oxalotrophic and Methylotrophic Bacteria.</title>
        <authorList>
            <person name="Sahin N."/>
            <person name="Tani A."/>
        </authorList>
    </citation>
    <scope>NUCLEOTIDE SEQUENCE</scope>
    <source>
        <strain evidence="1">Y10</strain>
    </source>
</reference>
<proteinExistence type="predicted"/>
<keyword evidence="2" id="KW-1185">Reference proteome</keyword>
<dbReference type="Gene3D" id="1.10.10.10">
    <property type="entry name" value="Winged helix-like DNA-binding domain superfamily/Winged helix DNA-binding domain"/>
    <property type="match status" value="1"/>
</dbReference>
<evidence type="ECO:0008006" key="3">
    <source>
        <dbReference type="Google" id="ProtNLM"/>
    </source>
</evidence>
<organism evidence="1 2">
    <name type="scientific">Neptunitalea lumnitzerae</name>
    <dbReference type="NCBI Taxonomy" id="2965509"/>
    <lineage>
        <taxon>Bacteria</taxon>
        <taxon>Pseudomonadati</taxon>
        <taxon>Bacteroidota</taxon>
        <taxon>Flavobacteriia</taxon>
        <taxon>Flavobacteriales</taxon>
        <taxon>Flavobacteriaceae</taxon>
        <taxon>Neptunitalea</taxon>
    </lineage>
</organism>
<name>A0ABQ5MI83_9FLAO</name>
<evidence type="ECO:0000313" key="1">
    <source>
        <dbReference type="EMBL" id="GLB49125.1"/>
    </source>
</evidence>
<dbReference type="Proteomes" id="UP001143543">
    <property type="component" value="Unassembled WGS sequence"/>
</dbReference>
<dbReference type="PANTHER" id="PTHR33202">
    <property type="entry name" value="ZINC UPTAKE REGULATION PROTEIN"/>
    <property type="match status" value="1"/>
</dbReference>
<comment type="caution">
    <text evidence="1">The sequence shown here is derived from an EMBL/GenBank/DDBJ whole genome shotgun (WGS) entry which is preliminary data.</text>
</comment>
<dbReference type="EMBL" id="BRVO01000001">
    <property type="protein sequence ID" value="GLB49125.1"/>
    <property type="molecule type" value="Genomic_DNA"/>
</dbReference>
<dbReference type="InterPro" id="IPR036388">
    <property type="entry name" value="WH-like_DNA-bd_sf"/>
</dbReference>
<sequence length="127" mass="14492">MAITRNTKAQEEVLKLMELSKHTLTVDEICELVPLKVNKTTVYRMLERFVAAGKVHFITDIDGKAHYALCNSCKEHHTLHNHIHFQCTECNHVECLPTKVEIPVLPGYQMDETQFLIVGVCKECNGK</sequence>
<protein>
    <recommendedName>
        <fullName evidence="3">Fur family transcriptional regulator, ferric uptake regulator</fullName>
    </recommendedName>
</protein>
<dbReference type="Pfam" id="PF01475">
    <property type="entry name" value="FUR"/>
    <property type="match status" value="1"/>
</dbReference>
<accession>A0ABQ5MI83</accession>
<evidence type="ECO:0000313" key="2">
    <source>
        <dbReference type="Proteomes" id="UP001143543"/>
    </source>
</evidence>
<dbReference type="InterPro" id="IPR036390">
    <property type="entry name" value="WH_DNA-bd_sf"/>
</dbReference>